<proteinExistence type="predicted"/>
<keyword evidence="3" id="KW-1185">Reference proteome</keyword>
<accession>A0AAV4UM07</accession>
<name>A0AAV4UM07_CAEEX</name>
<comment type="caution">
    <text evidence="2">The sequence shown here is derived from an EMBL/GenBank/DDBJ whole genome shotgun (WGS) entry which is preliminary data.</text>
</comment>
<evidence type="ECO:0000256" key="1">
    <source>
        <dbReference type="SAM" id="MobiDB-lite"/>
    </source>
</evidence>
<gene>
    <name evidence="2" type="ORF">CEXT_142691</name>
</gene>
<organism evidence="2 3">
    <name type="scientific">Caerostris extrusa</name>
    <name type="common">Bark spider</name>
    <name type="synonym">Caerostris bankana</name>
    <dbReference type="NCBI Taxonomy" id="172846"/>
    <lineage>
        <taxon>Eukaryota</taxon>
        <taxon>Metazoa</taxon>
        <taxon>Ecdysozoa</taxon>
        <taxon>Arthropoda</taxon>
        <taxon>Chelicerata</taxon>
        <taxon>Arachnida</taxon>
        <taxon>Araneae</taxon>
        <taxon>Araneomorphae</taxon>
        <taxon>Entelegynae</taxon>
        <taxon>Araneoidea</taxon>
        <taxon>Araneidae</taxon>
        <taxon>Caerostris</taxon>
    </lineage>
</organism>
<evidence type="ECO:0000313" key="2">
    <source>
        <dbReference type="EMBL" id="GIY58754.1"/>
    </source>
</evidence>
<evidence type="ECO:0000313" key="3">
    <source>
        <dbReference type="Proteomes" id="UP001054945"/>
    </source>
</evidence>
<feature type="region of interest" description="Disordered" evidence="1">
    <location>
        <begin position="39"/>
        <end position="93"/>
    </location>
</feature>
<feature type="compositionally biased region" description="Polar residues" evidence="1">
    <location>
        <begin position="66"/>
        <end position="78"/>
    </location>
</feature>
<protein>
    <submittedName>
        <fullName evidence="2">Uncharacterized protein</fullName>
    </submittedName>
</protein>
<dbReference type="Proteomes" id="UP001054945">
    <property type="component" value="Unassembled WGS sequence"/>
</dbReference>
<reference evidence="2 3" key="1">
    <citation type="submission" date="2021-06" db="EMBL/GenBank/DDBJ databases">
        <title>Caerostris extrusa draft genome.</title>
        <authorList>
            <person name="Kono N."/>
            <person name="Arakawa K."/>
        </authorList>
    </citation>
    <scope>NUCLEOTIDE SEQUENCE [LARGE SCALE GENOMIC DNA]</scope>
</reference>
<dbReference type="EMBL" id="BPLR01013102">
    <property type="protein sequence ID" value="GIY58754.1"/>
    <property type="molecule type" value="Genomic_DNA"/>
</dbReference>
<dbReference type="AlphaFoldDB" id="A0AAV4UM07"/>
<sequence>MRDAERVGADVAQTRVRRIDPVTLRAFATISRNIRCQPQGGWRWTPEKMPSRGWAGTGFMAKGRNTHQTQSQQKSESNPPVPLFAGDAKLSIR</sequence>